<proteinExistence type="predicted"/>
<dbReference type="EMBL" id="QGHB01000001">
    <property type="protein sequence ID" value="PWK91296.1"/>
    <property type="molecule type" value="Genomic_DNA"/>
</dbReference>
<keyword evidence="1" id="KW-1133">Transmembrane helix</keyword>
<keyword evidence="1" id="KW-0472">Membrane</keyword>
<comment type="caution">
    <text evidence="2">The sequence shown here is derived from an EMBL/GenBank/DDBJ whole genome shotgun (WGS) entry which is preliminary data.</text>
</comment>
<sequence length="142" mass="14568">MISRMRAVTAGLVGALCGAGWFASLQPSGEFLCRDSGLECVVGLILLVVPALVIVWGVVGWGLLRLARFSPAWPTAVVGTAGAVVLLLISTFGLRFVQVQLPEDAGIFVVAIAAAGGYALAAAVTAGYGGRRDRTEHSGQDG</sequence>
<gene>
    <name evidence="2" type="ORF">C8D88_1011330</name>
</gene>
<dbReference type="Proteomes" id="UP000246005">
    <property type="component" value="Unassembled WGS sequence"/>
</dbReference>
<keyword evidence="1" id="KW-0812">Transmembrane</keyword>
<feature type="transmembrane region" description="Helical" evidence="1">
    <location>
        <begin position="106"/>
        <end position="128"/>
    </location>
</feature>
<feature type="transmembrane region" description="Helical" evidence="1">
    <location>
        <begin position="76"/>
        <end position="94"/>
    </location>
</feature>
<feature type="transmembrane region" description="Helical" evidence="1">
    <location>
        <begin position="41"/>
        <end position="64"/>
    </location>
</feature>
<protein>
    <submittedName>
        <fullName evidence="2">Uncharacterized protein</fullName>
    </submittedName>
</protein>
<evidence type="ECO:0000313" key="2">
    <source>
        <dbReference type="EMBL" id="PWK91296.1"/>
    </source>
</evidence>
<reference evidence="2 3" key="1">
    <citation type="submission" date="2018-05" db="EMBL/GenBank/DDBJ databases">
        <title>Genomic Encyclopedia of Type Strains, Phase IV (KMG-IV): sequencing the most valuable type-strain genomes for metagenomic binning, comparative biology and taxonomic classification.</title>
        <authorList>
            <person name="Goeker M."/>
        </authorList>
    </citation>
    <scope>NUCLEOTIDE SEQUENCE [LARGE SCALE GENOMIC DNA]</scope>
    <source>
        <strain evidence="2 3">DSM 45480</strain>
    </source>
</reference>
<name>A0A316IFB0_9PSEU</name>
<evidence type="ECO:0000313" key="3">
    <source>
        <dbReference type="Proteomes" id="UP000246005"/>
    </source>
</evidence>
<dbReference type="AlphaFoldDB" id="A0A316IFB0"/>
<accession>A0A316IFB0</accession>
<organism evidence="2 3">
    <name type="scientific">Lentzea atacamensis</name>
    <dbReference type="NCBI Taxonomy" id="531938"/>
    <lineage>
        <taxon>Bacteria</taxon>
        <taxon>Bacillati</taxon>
        <taxon>Actinomycetota</taxon>
        <taxon>Actinomycetes</taxon>
        <taxon>Pseudonocardiales</taxon>
        <taxon>Pseudonocardiaceae</taxon>
        <taxon>Lentzea</taxon>
    </lineage>
</organism>
<evidence type="ECO:0000256" key="1">
    <source>
        <dbReference type="SAM" id="Phobius"/>
    </source>
</evidence>